<dbReference type="InterPro" id="IPR013216">
    <property type="entry name" value="Methyltransf_11"/>
</dbReference>
<dbReference type="EMBL" id="JAJISD010000003">
    <property type="protein sequence ID" value="MCC8429112.1"/>
    <property type="molecule type" value="Genomic_DNA"/>
</dbReference>
<dbReference type="Proteomes" id="UP001198862">
    <property type="component" value="Unassembled WGS sequence"/>
</dbReference>
<name>A0ABS8KSQ1_9HYPH</name>
<accession>A0ABS8KSQ1</accession>
<evidence type="ECO:0000259" key="1">
    <source>
        <dbReference type="Pfam" id="PF08241"/>
    </source>
</evidence>
<keyword evidence="2" id="KW-0808">Transferase</keyword>
<proteinExistence type="predicted"/>
<dbReference type="Gene3D" id="3.40.50.150">
    <property type="entry name" value="Vaccinia Virus protein VP39"/>
    <property type="match status" value="1"/>
</dbReference>
<feature type="domain" description="Methyltransferase type 11" evidence="1">
    <location>
        <begin position="71"/>
        <end position="142"/>
    </location>
</feature>
<dbReference type="SUPFAM" id="SSF53335">
    <property type="entry name" value="S-adenosyl-L-methionine-dependent methyltransferases"/>
    <property type="match status" value="1"/>
</dbReference>
<dbReference type="Pfam" id="PF08241">
    <property type="entry name" value="Methyltransf_11"/>
    <property type="match status" value="1"/>
</dbReference>
<sequence length="254" mass="28251">MPGGNDTPGEARPGELRVVGTSVTREIDQLFDRLAQSTGRRAPRVLQVGSRTLVSERNVRNWRSLVARRFGAKARFVGLDIAEGSNVDCVADICGDPRMLKAKLGEEPFDLVLCCHVLEHTRHPARAARNIERALRPGGLAYVAAAWSQAFHATPDDYWRFSARGLMLLFGRLEIQSSFYSGGDVGLDVAYRIERDGRPELDARAGAVEQGLFQLVLDHEDNRGMLARQATERLPVSRTYLPSLFVNLVGRRLR</sequence>
<keyword evidence="3" id="KW-1185">Reference proteome</keyword>
<reference evidence="2 3" key="1">
    <citation type="submission" date="2021-11" db="EMBL/GenBank/DDBJ databases">
        <authorList>
            <person name="Lee D.-H."/>
            <person name="Kim S.-B."/>
        </authorList>
    </citation>
    <scope>NUCLEOTIDE SEQUENCE [LARGE SCALE GENOMIC DNA]</scope>
    <source>
        <strain evidence="2 3">KCTC 52223</strain>
    </source>
</reference>
<evidence type="ECO:0000313" key="3">
    <source>
        <dbReference type="Proteomes" id="UP001198862"/>
    </source>
</evidence>
<gene>
    <name evidence="2" type="ORF">LJ725_09050</name>
</gene>
<dbReference type="GO" id="GO:0008168">
    <property type="term" value="F:methyltransferase activity"/>
    <property type="evidence" value="ECO:0007669"/>
    <property type="project" value="UniProtKB-KW"/>
</dbReference>
<protein>
    <submittedName>
        <fullName evidence="2">Class I SAM-dependent methyltransferase</fullName>
    </submittedName>
</protein>
<dbReference type="RefSeq" id="WP_230550327.1">
    <property type="nucleotide sequence ID" value="NZ_JAJISD010000003.1"/>
</dbReference>
<comment type="caution">
    <text evidence="2">The sequence shown here is derived from an EMBL/GenBank/DDBJ whole genome shotgun (WGS) entry which is preliminary data.</text>
</comment>
<dbReference type="InterPro" id="IPR029063">
    <property type="entry name" value="SAM-dependent_MTases_sf"/>
</dbReference>
<keyword evidence="2" id="KW-0489">Methyltransferase</keyword>
<dbReference type="CDD" id="cd02440">
    <property type="entry name" value="AdoMet_MTases"/>
    <property type="match status" value="1"/>
</dbReference>
<organism evidence="2 3">
    <name type="scientific">Reyranella aquatilis</name>
    <dbReference type="NCBI Taxonomy" id="2035356"/>
    <lineage>
        <taxon>Bacteria</taxon>
        <taxon>Pseudomonadati</taxon>
        <taxon>Pseudomonadota</taxon>
        <taxon>Alphaproteobacteria</taxon>
        <taxon>Hyphomicrobiales</taxon>
        <taxon>Reyranellaceae</taxon>
        <taxon>Reyranella</taxon>
    </lineage>
</organism>
<dbReference type="GO" id="GO:0032259">
    <property type="term" value="P:methylation"/>
    <property type="evidence" value="ECO:0007669"/>
    <property type="project" value="UniProtKB-KW"/>
</dbReference>
<evidence type="ECO:0000313" key="2">
    <source>
        <dbReference type="EMBL" id="MCC8429112.1"/>
    </source>
</evidence>